<feature type="region of interest" description="Disordered" evidence="4">
    <location>
        <begin position="421"/>
        <end position="446"/>
    </location>
</feature>
<dbReference type="InterPro" id="IPR039865">
    <property type="entry name" value="PPP2R3C"/>
</dbReference>
<evidence type="ECO:0000313" key="7">
    <source>
        <dbReference type="Proteomes" id="UP000239649"/>
    </source>
</evidence>
<gene>
    <name evidence="6" type="ORF">C2E20_5207</name>
</gene>
<sequence>MVLSGEDEEVLWWLLQRHAAPPTALSAAAGAPDAAPAALGEPCLNYDAFSQVAAECREAIGPSADLYFQASTFLRLARDVAGCVPAGALFRYCVARSAQIQLRAELGVLDAACSGALSPAQLEGWLQRHAPLAACSEALVSDGDWCTAVGARLLLLHCRRGRLPIKELAGSPAMHELSMALHTLEAAEAAVEAAAAAAADSTDAGLGASALAGGCSSGGSARSAAGAALAAALQQLAGAWFSPGAAAALRQRFTELDADGDGRLSQQEFAGLSQGTMTRLAIDRIFAQHCPGGSGMDFPAFCTFCAAWEARHHPAAVRYFFAVLDLQGRGYLAPADLYTFFREVHALWVALGQYAELRVEDVLAEVLDLLRTPTPSRVSPTDLQRCGAAGTIIGLLLDVNLFWEYENREVLLQQQQQQQQAGAGGGEAAHHASTLQSCAPGDIDKEPADIFQAGKDVGEKPDKFEAQGHETLQHHKARAHMAGASDTEMLREEGADLPHDTTAGHVRTFPLRLNSRAMATRDVPSHPVAAEEPQQPKGVLGKVKEALGLGGAAEPSGVEEHATAEERVEISQTKGPGTPSRGARAGPVCAPSEETAGAWKGAEAETVRAERAALAAEQVACEADRLAAEAAAAKGLTHEAARKAQELGAMQGKLESEARAREQEARDLESQMEHARRAAAVAERRRTEILEESRKVKEPAQELLREADSLDKEAAAMHNRALDMQRRVEALRASKPVQEAQRKEEEVARLKQELGGVQQEAMGEEEDARRKESQAEALRETLAREMKEADELARQYWAKRDRIAQMQNEEKALGKEAAAEARDAQKKHVTAERLEKQIQKAEEAAQRALQRKAEQEREAQALEGEKETAEQRAARLEQEALARRAAAGEREQEAQRKEMQAEVVIREGVPDTTDLERRAVEARERAAQVEAEKERIASEARRLTQVSERATGEFREHAEAFQATKEEAQALKGKEKEHWEKAKALGEEARATGHEEMERRLGQVEESQLQAIAATATTSKTTATTQRSERVEERRSGAAATAGGAAADPSQEYGVHSGKSAADIFHAGDDVGEKPDKFEAQGHETLQHHKHRKEGKGATDAELLKDEGADLPHRTRAGNVELPGAGES</sequence>
<dbReference type="GO" id="GO:0005509">
    <property type="term" value="F:calcium ion binding"/>
    <property type="evidence" value="ECO:0007669"/>
    <property type="project" value="InterPro"/>
</dbReference>
<dbReference type="PANTHER" id="PTHR12085">
    <property type="entry name" value="SERINE/THREONINE-PROTEIN PHOSPHATASE 2A REGULATORY SUBUNIT B'' SUBUNIT GAMMA"/>
    <property type="match status" value="1"/>
</dbReference>
<organism evidence="6 7">
    <name type="scientific">Micractinium conductrix</name>
    <dbReference type="NCBI Taxonomy" id="554055"/>
    <lineage>
        <taxon>Eukaryota</taxon>
        <taxon>Viridiplantae</taxon>
        <taxon>Chlorophyta</taxon>
        <taxon>core chlorophytes</taxon>
        <taxon>Trebouxiophyceae</taxon>
        <taxon>Chlorellales</taxon>
        <taxon>Chlorellaceae</taxon>
        <taxon>Chlorella clade</taxon>
        <taxon>Micractinium</taxon>
    </lineage>
</organism>
<dbReference type="GO" id="GO:0000226">
    <property type="term" value="P:microtubule cytoskeleton organization"/>
    <property type="evidence" value="ECO:0007669"/>
    <property type="project" value="TreeGrafter"/>
</dbReference>
<evidence type="ECO:0000256" key="4">
    <source>
        <dbReference type="SAM" id="MobiDB-lite"/>
    </source>
</evidence>
<dbReference type="GO" id="GO:0005819">
    <property type="term" value="C:spindle"/>
    <property type="evidence" value="ECO:0007669"/>
    <property type="project" value="TreeGrafter"/>
</dbReference>
<feature type="compositionally biased region" description="Low complexity" evidence="4">
    <location>
        <begin position="1037"/>
        <end position="1047"/>
    </location>
</feature>
<evidence type="ECO:0000256" key="2">
    <source>
        <dbReference type="ARBA" id="ARBA00022490"/>
    </source>
</evidence>
<dbReference type="GO" id="GO:0005737">
    <property type="term" value="C:cytoplasm"/>
    <property type="evidence" value="ECO:0007669"/>
    <property type="project" value="UniProtKB-SubCell"/>
</dbReference>
<feature type="compositionally biased region" description="Basic and acidic residues" evidence="4">
    <location>
        <begin position="1066"/>
        <end position="1087"/>
    </location>
</feature>
<evidence type="ECO:0000259" key="5">
    <source>
        <dbReference type="PROSITE" id="PS50222"/>
    </source>
</evidence>
<proteinExistence type="predicted"/>
<accession>A0A2P6VBF6</accession>
<feature type="compositionally biased region" description="Basic and acidic residues" evidence="4">
    <location>
        <begin position="1095"/>
        <end position="1113"/>
    </location>
</feature>
<feature type="compositionally biased region" description="Basic and acidic residues" evidence="4">
    <location>
        <begin position="558"/>
        <end position="569"/>
    </location>
</feature>
<feature type="compositionally biased region" description="Low complexity" evidence="4">
    <location>
        <begin position="1013"/>
        <end position="1025"/>
    </location>
</feature>
<feature type="region of interest" description="Disordered" evidence="4">
    <location>
        <begin position="1013"/>
        <end position="1128"/>
    </location>
</feature>
<dbReference type="InterPro" id="IPR002048">
    <property type="entry name" value="EF_hand_dom"/>
</dbReference>
<dbReference type="PANTHER" id="PTHR12085:SF3">
    <property type="entry name" value="SERINE_THREONINE-PROTEIN PHOSPHATASE 2A REGULATORY SUBUNIT B'' SUBUNIT GAMMA"/>
    <property type="match status" value="1"/>
</dbReference>
<keyword evidence="3" id="KW-0106">Calcium</keyword>
<evidence type="ECO:0000256" key="3">
    <source>
        <dbReference type="ARBA" id="ARBA00022837"/>
    </source>
</evidence>
<dbReference type="EMBL" id="LHPF02000015">
    <property type="protein sequence ID" value="PSC71408.1"/>
    <property type="molecule type" value="Genomic_DNA"/>
</dbReference>
<dbReference type="SUPFAM" id="SSF47473">
    <property type="entry name" value="EF-hand"/>
    <property type="match status" value="1"/>
</dbReference>
<comment type="caution">
    <text evidence="6">The sequence shown here is derived from an EMBL/GenBank/DDBJ whole genome shotgun (WGS) entry which is preliminary data.</text>
</comment>
<keyword evidence="2" id="KW-0963">Cytoplasm</keyword>
<feature type="compositionally biased region" description="Basic and acidic residues" evidence="4">
    <location>
        <begin position="740"/>
        <end position="752"/>
    </location>
</feature>
<keyword evidence="7" id="KW-1185">Reference proteome</keyword>
<dbReference type="PROSITE" id="PS50222">
    <property type="entry name" value="EF_HAND_2"/>
    <property type="match status" value="1"/>
</dbReference>
<name>A0A2P6VBF6_9CHLO</name>
<dbReference type="Proteomes" id="UP000239649">
    <property type="component" value="Unassembled WGS sequence"/>
</dbReference>
<feature type="region of interest" description="Disordered" evidence="4">
    <location>
        <begin position="733"/>
        <end position="776"/>
    </location>
</feature>
<dbReference type="PROSITE" id="PS00018">
    <property type="entry name" value="EF_HAND_1"/>
    <property type="match status" value="1"/>
</dbReference>
<dbReference type="InterPro" id="IPR018247">
    <property type="entry name" value="EF_Hand_1_Ca_BS"/>
</dbReference>
<dbReference type="OrthoDB" id="10265007at2759"/>
<feature type="region of interest" description="Disordered" evidence="4">
    <location>
        <begin position="658"/>
        <end position="680"/>
    </location>
</feature>
<dbReference type="STRING" id="554055.A0A2P6VBF6"/>
<dbReference type="InterPro" id="IPR011992">
    <property type="entry name" value="EF-hand-dom_pair"/>
</dbReference>
<feature type="compositionally biased region" description="Basic and acidic residues" evidence="4">
    <location>
        <begin position="767"/>
        <end position="776"/>
    </location>
</feature>
<feature type="region of interest" description="Disordered" evidence="4">
    <location>
        <begin position="552"/>
        <end position="591"/>
    </location>
</feature>
<protein>
    <submittedName>
        <fullName evidence="6">Serine threonine-phosphatase 2A regulatory subunit B subunit TON2</fullName>
    </submittedName>
</protein>
<reference evidence="6 7" key="1">
    <citation type="journal article" date="2018" name="Plant J.">
        <title>Genome sequences of Chlorella sorokiniana UTEX 1602 and Micractinium conductrix SAG 241.80: implications to maltose excretion by a green alga.</title>
        <authorList>
            <person name="Arriola M.B."/>
            <person name="Velmurugan N."/>
            <person name="Zhang Y."/>
            <person name="Plunkett M.H."/>
            <person name="Hondzo H."/>
            <person name="Barney B.M."/>
        </authorList>
    </citation>
    <scope>NUCLEOTIDE SEQUENCE [LARGE SCALE GENOMIC DNA]</scope>
    <source>
        <strain evidence="6 7">SAG 241.80</strain>
    </source>
</reference>
<evidence type="ECO:0000313" key="6">
    <source>
        <dbReference type="EMBL" id="PSC71408.1"/>
    </source>
</evidence>
<dbReference type="Gene3D" id="1.10.238.10">
    <property type="entry name" value="EF-hand"/>
    <property type="match status" value="1"/>
</dbReference>
<feature type="region of interest" description="Disordered" evidence="4">
    <location>
        <begin position="808"/>
        <end position="910"/>
    </location>
</feature>
<comment type="subcellular location">
    <subcellularLocation>
        <location evidence="1">Cytoplasm</location>
    </subcellularLocation>
</comment>
<feature type="compositionally biased region" description="Basic and acidic residues" evidence="4">
    <location>
        <begin position="1027"/>
        <end position="1036"/>
    </location>
</feature>
<dbReference type="GO" id="GO:0030865">
    <property type="term" value="P:cortical cytoskeleton organization"/>
    <property type="evidence" value="ECO:0007669"/>
    <property type="project" value="TreeGrafter"/>
</dbReference>
<feature type="domain" description="EF-hand" evidence="5">
    <location>
        <begin position="244"/>
        <end position="279"/>
    </location>
</feature>
<dbReference type="AlphaFoldDB" id="A0A2P6VBF6"/>
<feature type="compositionally biased region" description="Basic and acidic residues" evidence="4">
    <location>
        <begin position="926"/>
        <end position="942"/>
    </location>
</feature>
<feature type="region of interest" description="Disordered" evidence="4">
    <location>
        <begin position="926"/>
        <end position="949"/>
    </location>
</feature>
<dbReference type="GO" id="GO:0035303">
    <property type="term" value="P:regulation of dephosphorylation"/>
    <property type="evidence" value="ECO:0007669"/>
    <property type="project" value="InterPro"/>
</dbReference>
<evidence type="ECO:0000256" key="1">
    <source>
        <dbReference type="ARBA" id="ARBA00004496"/>
    </source>
</evidence>